<dbReference type="AlphaFoldDB" id="A0A8T2PKN7"/>
<reference evidence="1" key="1">
    <citation type="thesis" date="2021" institute="BYU ScholarsArchive" country="Provo, UT, USA">
        <title>Applications of and Algorithms for Genome Assembly and Genomic Analyses with an Emphasis on Marine Teleosts.</title>
        <authorList>
            <person name="Pickett B.D."/>
        </authorList>
    </citation>
    <scope>NUCLEOTIDE SEQUENCE</scope>
    <source>
        <strain evidence="1">HI-2016</strain>
    </source>
</reference>
<gene>
    <name evidence="1" type="ORF">JZ751_026451</name>
</gene>
<accession>A0A8T2PKN7</accession>
<comment type="caution">
    <text evidence="1">The sequence shown here is derived from an EMBL/GenBank/DDBJ whole genome shotgun (WGS) entry which is preliminary data.</text>
</comment>
<organism evidence="1 2">
    <name type="scientific">Albula glossodonta</name>
    <name type="common">roundjaw bonefish</name>
    <dbReference type="NCBI Taxonomy" id="121402"/>
    <lineage>
        <taxon>Eukaryota</taxon>
        <taxon>Metazoa</taxon>
        <taxon>Chordata</taxon>
        <taxon>Craniata</taxon>
        <taxon>Vertebrata</taxon>
        <taxon>Euteleostomi</taxon>
        <taxon>Actinopterygii</taxon>
        <taxon>Neopterygii</taxon>
        <taxon>Teleostei</taxon>
        <taxon>Albuliformes</taxon>
        <taxon>Albulidae</taxon>
        <taxon>Albula</taxon>
    </lineage>
</organism>
<dbReference type="Proteomes" id="UP000824540">
    <property type="component" value="Unassembled WGS sequence"/>
</dbReference>
<keyword evidence="2" id="KW-1185">Reference proteome</keyword>
<proteinExistence type="predicted"/>
<evidence type="ECO:0000313" key="2">
    <source>
        <dbReference type="Proteomes" id="UP000824540"/>
    </source>
</evidence>
<name>A0A8T2PKN7_9TELE</name>
<sequence length="117" mass="13823">MDNEKLLTQRCAPGCKRKTHLDMPLPKTSNQTSRQISFISKGTLPFLFKWKRSVEFWKRTISSGMLREEFTVRSATNKQEEVEWKEGWDREKMRARRGITEKKEEKKCWGSGRRVAG</sequence>
<protein>
    <submittedName>
        <fullName evidence="1">Uncharacterized protein</fullName>
    </submittedName>
</protein>
<dbReference type="EMBL" id="JAFBMS010000008">
    <property type="protein sequence ID" value="KAG9350098.1"/>
    <property type="molecule type" value="Genomic_DNA"/>
</dbReference>
<evidence type="ECO:0000313" key="1">
    <source>
        <dbReference type="EMBL" id="KAG9350098.1"/>
    </source>
</evidence>